<dbReference type="SUPFAM" id="SSF52402">
    <property type="entry name" value="Adenine nucleotide alpha hydrolases-like"/>
    <property type="match status" value="2"/>
</dbReference>
<dbReference type="AlphaFoldDB" id="A0A7C4NQ18"/>
<comment type="caution">
    <text evidence="3">The sequence shown here is derived from an EMBL/GenBank/DDBJ whole genome shotgun (WGS) entry which is preliminary data.</text>
</comment>
<dbReference type="InterPro" id="IPR014729">
    <property type="entry name" value="Rossmann-like_a/b/a_fold"/>
</dbReference>
<dbReference type="Gene3D" id="3.40.50.620">
    <property type="entry name" value="HUPs"/>
    <property type="match status" value="2"/>
</dbReference>
<evidence type="ECO:0000259" key="2">
    <source>
        <dbReference type="Pfam" id="PF00582"/>
    </source>
</evidence>
<evidence type="ECO:0000313" key="3">
    <source>
        <dbReference type="EMBL" id="HGQ85038.1"/>
    </source>
</evidence>
<protein>
    <submittedName>
        <fullName evidence="3">Universal stress protein</fullName>
    </submittedName>
</protein>
<dbReference type="Pfam" id="PF00582">
    <property type="entry name" value="Usp"/>
    <property type="match status" value="2"/>
</dbReference>
<dbReference type="InterPro" id="IPR006015">
    <property type="entry name" value="Universal_stress_UspA"/>
</dbReference>
<sequence>MKLYKKILIALDTSEQSWHVFLEALKLVQEKDTWAVVVTVAPVYLGDLGLTIIDDVHDKIYAPYEKLMKRVQQVLNEKNITAKCVLEEGEEPFEKIVDTAYAFNCDLIIMGRSGSKLKTFFLGNTTARVIGYSPVDVLVIPYPKNVSFKKILVAVDGSPFAEKAFFKALALAKEHQSQLFIISVVDIPIEIYAVAPEIGERALEKRKTYIETLVKKANEEGVKAEGFLRQGLADEKIIEVAKEIEAELLVMGIYGRTGIKRLLMGGTTEMVLSIGALPVLVVK</sequence>
<dbReference type="PANTHER" id="PTHR46268:SF6">
    <property type="entry name" value="UNIVERSAL STRESS PROTEIN UP12"/>
    <property type="match status" value="1"/>
</dbReference>
<dbReference type="CDD" id="cd00293">
    <property type="entry name" value="USP-like"/>
    <property type="match status" value="2"/>
</dbReference>
<proteinExistence type="inferred from homology"/>
<feature type="domain" description="UspA" evidence="2">
    <location>
        <begin position="148"/>
        <end position="283"/>
    </location>
</feature>
<evidence type="ECO:0000256" key="1">
    <source>
        <dbReference type="ARBA" id="ARBA00008791"/>
    </source>
</evidence>
<dbReference type="PANTHER" id="PTHR46268">
    <property type="entry name" value="STRESS RESPONSE PROTEIN NHAX"/>
    <property type="match status" value="1"/>
</dbReference>
<reference evidence="3" key="1">
    <citation type="journal article" date="2020" name="mSystems">
        <title>Genome- and Community-Level Interaction Insights into Carbon Utilization and Element Cycling Functions of Hydrothermarchaeota in Hydrothermal Sediment.</title>
        <authorList>
            <person name="Zhou Z."/>
            <person name="Liu Y."/>
            <person name="Xu W."/>
            <person name="Pan J."/>
            <person name="Luo Z.H."/>
            <person name="Li M."/>
        </authorList>
    </citation>
    <scope>NUCLEOTIDE SEQUENCE [LARGE SCALE GENOMIC DNA]</scope>
    <source>
        <strain evidence="3">SpSt-6</strain>
    </source>
</reference>
<comment type="similarity">
    <text evidence="1">Belongs to the universal stress protein A family.</text>
</comment>
<dbReference type="PRINTS" id="PR01438">
    <property type="entry name" value="UNVRSLSTRESS"/>
</dbReference>
<name>A0A7C4NQ18_9BACT</name>
<gene>
    <name evidence="3" type="ORF">ENT66_01200</name>
</gene>
<organism evidence="3">
    <name type="scientific">Thermodesulfobacterium geofontis</name>
    <dbReference type="NCBI Taxonomy" id="1295609"/>
    <lineage>
        <taxon>Bacteria</taxon>
        <taxon>Pseudomonadati</taxon>
        <taxon>Thermodesulfobacteriota</taxon>
        <taxon>Thermodesulfobacteria</taxon>
        <taxon>Thermodesulfobacteriales</taxon>
        <taxon>Thermodesulfobacteriaceae</taxon>
        <taxon>Thermodesulfobacterium</taxon>
    </lineage>
</organism>
<dbReference type="EMBL" id="DSZN01000017">
    <property type="protein sequence ID" value="HGQ85038.1"/>
    <property type="molecule type" value="Genomic_DNA"/>
</dbReference>
<accession>A0A7C4NQ18</accession>
<feature type="domain" description="UspA" evidence="2">
    <location>
        <begin position="4"/>
        <end position="141"/>
    </location>
</feature>
<dbReference type="InterPro" id="IPR006016">
    <property type="entry name" value="UspA"/>
</dbReference>